<feature type="repeat" description="ANK" evidence="9">
    <location>
        <begin position="520"/>
        <end position="552"/>
    </location>
</feature>
<dbReference type="FunFam" id="1.25.40.20:FF:000003">
    <property type="entry name" value="Ankyrin, isoform B"/>
    <property type="match status" value="1"/>
</dbReference>
<feature type="repeat" description="ANK" evidence="9">
    <location>
        <begin position="355"/>
        <end position="387"/>
    </location>
</feature>
<organism evidence="13 14">
    <name type="scientific">Dimorphilus gyrociliatus</name>
    <dbReference type="NCBI Taxonomy" id="2664684"/>
    <lineage>
        <taxon>Eukaryota</taxon>
        <taxon>Metazoa</taxon>
        <taxon>Spiralia</taxon>
        <taxon>Lophotrochozoa</taxon>
        <taxon>Annelida</taxon>
        <taxon>Polychaeta</taxon>
        <taxon>Polychaeta incertae sedis</taxon>
        <taxon>Dinophilidae</taxon>
        <taxon>Dimorphilus</taxon>
    </lineage>
</organism>
<dbReference type="FunFam" id="2.60.220.30:FF:000002">
    <property type="entry name" value="Ankyrin-3 isoform 2"/>
    <property type="match status" value="1"/>
</dbReference>
<feature type="repeat" description="ANK" evidence="9">
    <location>
        <begin position="487"/>
        <end position="519"/>
    </location>
</feature>
<protein>
    <submittedName>
        <fullName evidence="13">DgyrCDS14076</fullName>
    </submittedName>
</protein>
<evidence type="ECO:0000256" key="3">
    <source>
        <dbReference type="ARBA" id="ARBA00022490"/>
    </source>
</evidence>
<feature type="domain" description="ZU5" evidence="12">
    <location>
        <begin position="882"/>
        <end position="1037"/>
    </location>
</feature>
<dbReference type="PANTHER" id="PTHR24123">
    <property type="entry name" value="ANKYRIN REPEAT-CONTAINING"/>
    <property type="match status" value="1"/>
</dbReference>
<dbReference type="Gene3D" id="1.10.533.10">
    <property type="entry name" value="Death Domain, Fas"/>
    <property type="match status" value="1"/>
</dbReference>
<dbReference type="Pfam" id="PF00531">
    <property type="entry name" value="Death"/>
    <property type="match status" value="1"/>
</dbReference>
<evidence type="ECO:0000313" key="13">
    <source>
        <dbReference type="EMBL" id="CAD5125886.1"/>
    </source>
</evidence>
<dbReference type="OrthoDB" id="20872at2759"/>
<feature type="compositionally biased region" description="Basic and acidic residues" evidence="10">
    <location>
        <begin position="1752"/>
        <end position="1774"/>
    </location>
</feature>
<feature type="region of interest" description="Disordered" evidence="10">
    <location>
        <begin position="1658"/>
        <end position="1685"/>
    </location>
</feature>
<feature type="repeat" description="ANK" evidence="9">
    <location>
        <begin position="118"/>
        <end position="143"/>
    </location>
</feature>
<evidence type="ECO:0000259" key="12">
    <source>
        <dbReference type="PROSITE" id="PS51145"/>
    </source>
</evidence>
<evidence type="ECO:0000256" key="6">
    <source>
        <dbReference type="ARBA" id="ARBA00023043"/>
    </source>
</evidence>
<feature type="region of interest" description="Disordered" evidence="10">
    <location>
        <begin position="1612"/>
        <end position="1631"/>
    </location>
</feature>
<dbReference type="EMBL" id="CAJFCJ010000029">
    <property type="protein sequence ID" value="CAD5125886.1"/>
    <property type="molecule type" value="Genomic_DNA"/>
</dbReference>
<gene>
    <name evidence="13" type="ORF">DGYR_LOCUS13188</name>
</gene>
<feature type="repeat" description="ANK" evidence="9">
    <location>
        <begin position="619"/>
        <end position="651"/>
    </location>
</feature>
<dbReference type="PANTHER" id="PTHR24123:SF141">
    <property type="entry name" value="ANKYRIN 2, ISOFORM U"/>
    <property type="match status" value="1"/>
</dbReference>
<evidence type="ECO:0000256" key="10">
    <source>
        <dbReference type="SAM" id="MobiDB-lite"/>
    </source>
</evidence>
<feature type="repeat" description="ANK" evidence="9">
    <location>
        <begin position="85"/>
        <end position="117"/>
    </location>
</feature>
<feature type="repeat" description="ANK" evidence="9">
    <location>
        <begin position="287"/>
        <end position="319"/>
    </location>
</feature>
<sequence length="2178" mass="241676">MYQSDEELDKGYLFYHIQSGLNALHLAAKEGHVNVVTELLSRKIDIDAATKKGNTALHIASLAGQEEIVQILVQDKVKINVQSQNGFTPLYMAAQENHAGVVKFLLANGASQTLATEDGFTPLAVALQQGHDKVVKVLLENDSRGKIRLPALHIAAKKDDCSAAALLLKNDEASVTKGGTLVNDVTKSGFTPLHIASHYGNVNVARLLIDKGADVNYKARNQITPLHVASKWNKPNMVQVLLDNGADISSNTKDNLTPLHCAARSGHDSVVEMLLEKNAPVTAQSRNYLTPLHMAAQGNHYDSARLLIHYGPKKCLEDVTVDYLTPLHVAAHCGSYETAKLLLECSCKVDARARNGFTSLHIACKKNRYKIVELLLKYGARIDATTETGLTPLHVASWCGYGDISVFLIQHGSDPNAKMKRGESPLHMAVRASQIECARILLRNGANVDARANHDETPLHIAAKIGDADMVACLLQNGATADAVTKDEHTALHIASKEGHDEVVSVLLAHNTNMDARTRRGFTPLHLAAKKGNTTVARMLLERGAKPDVEGKHNLTPLHVAAHYNKVDVALLLLQSGASPHCKARNGMTPLHIASKKDEMTLANTLLQHDANANAETKNGYTPLHYAALEGNKDVAALLIENGADVNAASHNGLRPLHLCAQEDYVSVAEILVRNNAEIDPKTKAGYTPLHVACHFGQINMIKFLLEKHANIHSRTKIGYTPLHQGAQQGHVLVINYLLKYGAESDANVLSESGQTPLSIAQKLGYISVVEALKKYTNVSASVSQDKYEHVLPETMDDSAMSDTDLDDDDMEQTSIANQDMKYMYDNTISPTKEDNIIANVAQMDYTTMDDSRYMSMSYPSFNSGFDPDNIVVDKHPNIAGFLVSFMVDALGGAMKGCRHSGVRLIIPPGRATIPTRVICKLVKKEKLTHPPTIMENEGLATRILEMGPSGAQFNGEIILEVPHFASLRDGEREIIVMRSDNGETWKEHTVDNSDEAVTKALNGSFEDLDSAEEIYKRRIARIVTSDLPKYFAIISRVKQETKTIGPDGEILSAQAVPQVQAVFPQGSLTKKIKVGLQAQPISDELVQRMCGSNRIATSPIVTVEPRRRKFHEPITLTIPLPKGQKGMLNQGQESPSLRLLCSISGGNSPAHWEDITGTTLLTYIKNCVKFETKVSARFWLIDCQNTEAAPSIANDIYKSAISVPYMANYIVYAKRHDPLEGRLRVFCITDDKLDKTLEAQENFVEVARSKDVEVMDNKKAFIEMAGNLCPITKSGEQLYLNFKAFRENRLPFTVRIKDIQQIPVACIAFMKDPKSAKIDEPTKPICNLKFELPGMEVGGGDLPLEISARDIISVHHSDLESAAATAGTEESISRADLRLTDIAECLRDDWEALARYFGIGDDQINRIKEEYEFPSERGLVFLHVWIQQYGPSATGNDLEMALKAIHREDVIHECMTNIEKVVDEGEKEVARSQIENSATAKKLQASYAMRNMSLDVAVDDQDLQRDIDSDFGRESDGRGRMSSVTEEEFRQDIDNDKPKSSQNDFDEYSNQKKLEAYGYFSDNMQDVNVDSLTAGDLTETIVREDVITPSKDERPIDDVIFKTEAKKDESMDDRLSISSDDSLTMTKPPAVSSVVGEKKKVESEVKQEVVDVVVKTESRKEESMDDRLSSSSDESLTAKRPTDLKTTQTTIVKRTDSPEFETVEEWNGTEWVLVKREIFRVNTTETTIVEDQISAEQAAKDENVSSYTSYRSEKSPEVLDRQEIREKEEKDNKQPSTTFKTSNQITESFSVGEPKIVLKEPIVEHFDETLSDGTRIKRDIRTIVHVKEIIIKTIIQEKEIYRKEEEPIGFEINEDVVEMAPGISEPFSADVSIETSTTTFEKIRDDGCWEKRTIRKDRIGFSQQPSADVFVEGAKIASDILLNQQMKPSPQIPVVEKPAEELELSQKIMEEDQKVPVDESFDEKLAPSEERGFQEKGDDWLSGGDDEDYDALERLAPDGSLLRHKSSVSSDNEGIKISSETVEGEPKIETEVKDTEEILPDGTVVKRRQITQTEKKAITTHVILEGPEGDLPEAVAKYESELKPEVKTETEVLDDGTVIQRTITTTTEEIDSNIPIEEQYSKESYTHDESKATGSKDLEAPPSITVHEDLSTPVDDDDFVKYYGLEKYTEQYKGCHC</sequence>
<dbReference type="GO" id="GO:0016020">
    <property type="term" value="C:membrane"/>
    <property type="evidence" value="ECO:0007669"/>
    <property type="project" value="UniProtKB-SubCell"/>
</dbReference>
<feature type="region of interest" description="Disordered" evidence="10">
    <location>
        <begin position="2113"/>
        <end position="2152"/>
    </location>
</feature>
<feature type="repeat" description="ANK" evidence="9">
    <location>
        <begin position="652"/>
        <end position="684"/>
    </location>
</feature>
<keyword evidence="6 9" id="KW-0040">ANK repeat</keyword>
<proteinExistence type="predicted"/>
<feature type="repeat" description="ANK" evidence="9">
    <location>
        <begin position="254"/>
        <end position="286"/>
    </location>
</feature>
<dbReference type="PROSITE" id="PS50088">
    <property type="entry name" value="ANK_REPEAT"/>
    <property type="match status" value="21"/>
</dbReference>
<dbReference type="GO" id="GO:0007165">
    <property type="term" value="P:signal transduction"/>
    <property type="evidence" value="ECO:0007669"/>
    <property type="project" value="InterPro"/>
</dbReference>
<keyword evidence="14" id="KW-1185">Reference proteome</keyword>
<dbReference type="SUPFAM" id="SSF48403">
    <property type="entry name" value="Ankyrin repeat"/>
    <property type="match status" value="2"/>
</dbReference>
<feature type="repeat" description="ANK" evidence="9">
    <location>
        <begin position="19"/>
        <end position="51"/>
    </location>
</feature>
<keyword evidence="3" id="KW-0963">Cytoplasm</keyword>
<feature type="compositionally biased region" description="Basic and acidic residues" evidence="10">
    <location>
        <begin position="1658"/>
        <end position="1669"/>
    </location>
</feature>
<dbReference type="Pfam" id="PF12796">
    <property type="entry name" value="Ank_2"/>
    <property type="match status" value="6"/>
</dbReference>
<dbReference type="PROSITE" id="PS50017">
    <property type="entry name" value="DEATH_DOMAIN"/>
    <property type="match status" value="1"/>
</dbReference>
<dbReference type="InterPro" id="IPR036770">
    <property type="entry name" value="Ankyrin_rpt-contain_sf"/>
</dbReference>
<feature type="repeat" description="ANK" evidence="9">
    <location>
        <begin position="421"/>
        <end position="453"/>
    </location>
</feature>
<feature type="region of interest" description="Disordered" evidence="10">
    <location>
        <begin position="2004"/>
        <end position="2027"/>
    </location>
</feature>
<feature type="compositionally biased region" description="Basic and acidic residues" evidence="10">
    <location>
        <begin position="1506"/>
        <end position="1520"/>
    </location>
</feature>
<keyword evidence="8" id="KW-0206">Cytoskeleton</keyword>
<feature type="repeat" description="ANK" evidence="9">
    <location>
        <begin position="322"/>
        <end position="354"/>
    </location>
</feature>
<accession>A0A7I8WCH8</accession>
<dbReference type="PROSITE" id="PS50297">
    <property type="entry name" value="ANK_REP_REGION"/>
    <property type="match status" value="21"/>
</dbReference>
<feature type="compositionally biased region" description="Basic and acidic residues" evidence="10">
    <location>
        <begin position="1528"/>
        <end position="1540"/>
    </location>
</feature>
<feature type="repeat" description="ANK" evidence="9">
    <location>
        <begin position="586"/>
        <end position="618"/>
    </location>
</feature>
<feature type="domain" description="ZU5" evidence="12">
    <location>
        <begin position="1039"/>
        <end position="1165"/>
    </location>
</feature>
<feature type="repeat" description="ANK" evidence="9">
    <location>
        <begin position="221"/>
        <end position="253"/>
    </location>
</feature>
<comment type="caution">
    <text evidence="13">The sequence shown here is derived from an EMBL/GenBank/DDBJ whole genome shotgun (WGS) entry which is preliminary data.</text>
</comment>
<evidence type="ECO:0000256" key="8">
    <source>
        <dbReference type="ARBA" id="ARBA00023212"/>
    </source>
</evidence>
<evidence type="ECO:0000256" key="1">
    <source>
        <dbReference type="ARBA" id="ARBA00004245"/>
    </source>
</evidence>
<dbReference type="SMART" id="SM00005">
    <property type="entry name" value="DEATH"/>
    <property type="match status" value="1"/>
</dbReference>
<dbReference type="InterPro" id="IPR011029">
    <property type="entry name" value="DEATH-like_dom_sf"/>
</dbReference>
<dbReference type="Gene3D" id="2.60.40.2660">
    <property type="match status" value="1"/>
</dbReference>
<feature type="repeat" description="ANK" evidence="9">
    <location>
        <begin position="718"/>
        <end position="750"/>
    </location>
</feature>
<dbReference type="SMART" id="SM00218">
    <property type="entry name" value="ZU5"/>
    <property type="match status" value="1"/>
</dbReference>
<keyword evidence="4" id="KW-0597">Phosphoprotein</keyword>
<reference evidence="13 14" key="1">
    <citation type="submission" date="2020-08" db="EMBL/GenBank/DDBJ databases">
        <authorList>
            <person name="Hejnol A."/>
        </authorList>
    </citation>
    <scope>NUCLEOTIDE SEQUENCE [LARGE SCALE GENOMIC DNA]</scope>
</reference>
<dbReference type="PROSITE" id="PS51145">
    <property type="entry name" value="ZU5"/>
    <property type="match status" value="2"/>
</dbReference>
<dbReference type="SMART" id="SM00248">
    <property type="entry name" value="ANK"/>
    <property type="match status" value="23"/>
</dbReference>
<feature type="repeat" description="ANK" evidence="9">
    <location>
        <begin position="188"/>
        <end position="220"/>
    </location>
</feature>
<dbReference type="GO" id="GO:0005856">
    <property type="term" value="C:cytoskeleton"/>
    <property type="evidence" value="ECO:0007669"/>
    <property type="project" value="UniProtKB-SubCell"/>
</dbReference>
<dbReference type="InterPro" id="IPR040745">
    <property type="entry name" value="Ankyrin_UPA"/>
</dbReference>
<feature type="region of interest" description="Disordered" evidence="10">
    <location>
        <begin position="1964"/>
        <end position="1992"/>
    </location>
</feature>
<feature type="repeat" description="ANK" evidence="9">
    <location>
        <begin position="553"/>
        <end position="585"/>
    </location>
</feature>
<feature type="compositionally biased region" description="Polar residues" evidence="10">
    <location>
        <begin position="1775"/>
        <end position="1786"/>
    </location>
</feature>
<evidence type="ECO:0000256" key="9">
    <source>
        <dbReference type="PROSITE-ProRule" id="PRU00023"/>
    </source>
</evidence>
<name>A0A7I8WCH8_9ANNE</name>
<feature type="compositionally biased region" description="Basic and acidic residues" evidence="10">
    <location>
        <begin position="2120"/>
        <end position="2140"/>
    </location>
</feature>
<dbReference type="InterPro" id="IPR002110">
    <property type="entry name" value="Ankyrin_rpt"/>
</dbReference>
<feature type="region of interest" description="Disordered" evidence="10">
    <location>
        <begin position="1506"/>
        <end position="1547"/>
    </location>
</feature>
<evidence type="ECO:0000256" key="5">
    <source>
        <dbReference type="ARBA" id="ARBA00022737"/>
    </source>
</evidence>
<feature type="compositionally biased region" description="Basic and acidic residues" evidence="10">
    <location>
        <begin position="1964"/>
        <end position="1980"/>
    </location>
</feature>
<evidence type="ECO:0000313" key="14">
    <source>
        <dbReference type="Proteomes" id="UP000549394"/>
    </source>
</evidence>
<feature type="non-terminal residue" evidence="13">
    <location>
        <position position="1"/>
    </location>
</feature>
<comment type="subcellular location">
    <subcellularLocation>
        <location evidence="1">Cytoplasm</location>
        <location evidence="1">Cytoskeleton</location>
    </subcellularLocation>
    <subcellularLocation>
        <location evidence="2">Membrane</location>
    </subcellularLocation>
</comment>
<dbReference type="Pfam" id="PF00023">
    <property type="entry name" value="Ank"/>
    <property type="match status" value="5"/>
</dbReference>
<dbReference type="Proteomes" id="UP000549394">
    <property type="component" value="Unassembled WGS sequence"/>
</dbReference>
<dbReference type="Gene3D" id="2.60.220.30">
    <property type="match status" value="2"/>
</dbReference>
<feature type="repeat" description="ANK" evidence="9">
    <location>
        <begin position="685"/>
        <end position="717"/>
    </location>
</feature>
<feature type="repeat" description="ANK" evidence="9">
    <location>
        <begin position="454"/>
        <end position="486"/>
    </location>
</feature>
<dbReference type="Pfam" id="PF17809">
    <property type="entry name" value="UPA_2"/>
    <property type="match status" value="1"/>
</dbReference>
<dbReference type="SUPFAM" id="SSF47986">
    <property type="entry name" value="DEATH domain"/>
    <property type="match status" value="1"/>
</dbReference>
<feature type="repeat" description="ANK" evidence="9">
    <location>
        <begin position="388"/>
        <end position="420"/>
    </location>
</feature>
<dbReference type="PRINTS" id="PR01415">
    <property type="entry name" value="ANKYRIN"/>
</dbReference>
<feature type="domain" description="Death" evidence="11">
    <location>
        <begin position="1376"/>
        <end position="1459"/>
    </location>
</feature>
<evidence type="ECO:0000256" key="4">
    <source>
        <dbReference type="ARBA" id="ARBA00022553"/>
    </source>
</evidence>
<dbReference type="Pfam" id="PF00791">
    <property type="entry name" value="ZU5"/>
    <property type="match status" value="1"/>
</dbReference>
<dbReference type="InterPro" id="IPR051165">
    <property type="entry name" value="Multifunctional_ANK_Repeat"/>
</dbReference>
<evidence type="ECO:0000256" key="2">
    <source>
        <dbReference type="ARBA" id="ARBA00004370"/>
    </source>
</evidence>
<keyword evidence="7" id="KW-0472">Membrane</keyword>
<feature type="region of interest" description="Disordered" evidence="10">
    <location>
        <begin position="1739"/>
        <end position="1786"/>
    </location>
</feature>
<dbReference type="FunFam" id="1.25.40.20:FF:000095">
    <property type="entry name" value="Ankyrin 2, isoform J"/>
    <property type="match status" value="1"/>
</dbReference>
<dbReference type="InterPro" id="IPR000488">
    <property type="entry name" value="Death_dom"/>
</dbReference>
<dbReference type="InterPro" id="IPR000906">
    <property type="entry name" value="ZU5_dom"/>
</dbReference>
<dbReference type="Gene3D" id="1.25.40.20">
    <property type="entry name" value="Ankyrin repeat-containing domain"/>
    <property type="match status" value="5"/>
</dbReference>
<evidence type="ECO:0000259" key="11">
    <source>
        <dbReference type="PROSITE" id="PS50017"/>
    </source>
</evidence>
<keyword evidence="5" id="KW-0677">Repeat</keyword>
<feature type="repeat" description="ANK" evidence="9">
    <location>
        <begin position="52"/>
        <end position="84"/>
    </location>
</feature>
<evidence type="ECO:0000256" key="7">
    <source>
        <dbReference type="ARBA" id="ARBA00023136"/>
    </source>
</evidence>